<comment type="caution">
    <text evidence="1">The sequence shown here is derived from an EMBL/GenBank/DDBJ whole genome shotgun (WGS) entry which is preliminary data.</text>
</comment>
<evidence type="ECO:0000313" key="2">
    <source>
        <dbReference type="Proteomes" id="UP001549076"/>
    </source>
</evidence>
<protein>
    <recommendedName>
        <fullName evidence="3">AraC family transcriptional regulator</fullName>
    </recommendedName>
</protein>
<name>A0ABV2N338_9HYPH</name>
<dbReference type="EMBL" id="JBEPML010000014">
    <property type="protein sequence ID" value="MET3793459.1"/>
    <property type="molecule type" value="Genomic_DNA"/>
</dbReference>
<keyword evidence="2" id="KW-1185">Reference proteome</keyword>
<organism evidence="1 2">
    <name type="scientific">Aquamicrobium terrae</name>
    <dbReference type="NCBI Taxonomy" id="1324945"/>
    <lineage>
        <taxon>Bacteria</taxon>
        <taxon>Pseudomonadati</taxon>
        <taxon>Pseudomonadota</taxon>
        <taxon>Alphaproteobacteria</taxon>
        <taxon>Hyphomicrobiales</taxon>
        <taxon>Phyllobacteriaceae</taxon>
        <taxon>Aquamicrobium</taxon>
    </lineage>
</organism>
<evidence type="ECO:0000313" key="1">
    <source>
        <dbReference type="EMBL" id="MET3793459.1"/>
    </source>
</evidence>
<accession>A0ABV2N338</accession>
<dbReference type="RefSeq" id="WP_354197394.1">
    <property type="nucleotide sequence ID" value="NZ_JBEPML010000014.1"/>
</dbReference>
<dbReference type="Proteomes" id="UP001549076">
    <property type="component" value="Unassembled WGS sequence"/>
</dbReference>
<evidence type="ECO:0008006" key="3">
    <source>
        <dbReference type="Google" id="ProtNLM"/>
    </source>
</evidence>
<gene>
    <name evidence="1" type="ORF">ABID37_003687</name>
</gene>
<reference evidence="1 2" key="1">
    <citation type="submission" date="2024-06" db="EMBL/GenBank/DDBJ databases">
        <title>Genomic Encyclopedia of Type Strains, Phase IV (KMG-IV): sequencing the most valuable type-strain genomes for metagenomic binning, comparative biology and taxonomic classification.</title>
        <authorList>
            <person name="Goeker M."/>
        </authorList>
    </citation>
    <scope>NUCLEOTIDE SEQUENCE [LARGE SCALE GENOMIC DNA]</scope>
    <source>
        <strain evidence="1 2">DSM 27865</strain>
    </source>
</reference>
<sequence>MYTISAGLGLVNVEHAIPAYGITVSGKGLESVATRINGEFDPASWWSAVSEGPYSTPIATLFTGKGTGCIVAALSQPYARMLASSLDALPNSAITRLRIVGANLQSILPTRLLPSVLPYDERLQALLPGTRADFAQRALLHFVQMGLSEHPNADAATHRNWVASILSRKKVPVQRKRQRLQDEEILSLIQRHLPSNTGIGRLLRVLRDNEGVACEQARFSRLYREAIDGREFL</sequence>
<proteinExistence type="predicted"/>